<reference evidence="4" key="1">
    <citation type="submission" date="2016-10" db="EMBL/GenBank/DDBJ databases">
        <title>Comparative genomics uncovers the prolific and rare metabolic potential of the cyanobacterial genus Moorea.</title>
        <authorList>
            <person name="Leao T."/>
            <person name="Castelao G."/>
            <person name="Korobeynikov A."/>
            <person name="Monroe E.A."/>
            <person name="Podell S."/>
            <person name="Glukhov E."/>
            <person name="Allen E."/>
            <person name="Gerwick W.H."/>
            <person name="Gerwick L."/>
        </authorList>
    </citation>
    <scope>NUCLEOTIDE SEQUENCE [LARGE SCALE GENOMIC DNA]</scope>
    <source>
        <strain evidence="4">JHB</strain>
    </source>
</reference>
<evidence type="ECO:0000259" key="2">
    <source>
        <dbReference type="Pfam" id="PF01926"/>
    </source>
</evidence>
<dbReference type="GO" id="GO:0002098">
    <property type="term" value="P:tRNA wobble uridine modification"/>
    <property type="evidence" value="ECO:0007669"/>
    <property type="project" value="TreeGrafter"/>
</dbReference>
<dbReference type="InterPro" id="IPR006073">
    <property type="entry name" value="GTP-bd"/>
</dbReference>
<dbReference type="GO" id="GO:0005737">
    <property type="term" value="C:cytoplasm"/>
    <property type="evidence" value="ECO:0007669"/>
    <property type="project" value="TreeGrafter"/>
</dbReference>
<dbReference type="InterPro" id="IPR027417">
    <property type="entry name" value="P-loop_NTPase"/>
</dbReference>
<dbReference type="Gene3D" id="3.40.50.300">
    <property type="entry name" value="P-loop containing nucleotide triphosphate hydrolases"/>
    <property type="match status" value="1"/>
</dbReference>
<proteinExistence type="predicted"/>
<dbReference type="GO" id="GO:0030488">
    <property type="term" value="P:tRNA methylation"/>
    <property type="evidence" value="ECO:0007669"/>
    <property type="project" value="TreeGrafter"/>
</dbReference>
<sequence>MNNTDKTVIAVTGHTNSGKTTLIRTLTKSNVGIVDDRAHVTITIETISYNTLQAFFLDCPGFEVPDSCLAYMRAKKQGLSPEILANIFPNVDRMKYDLIAIEGVEQADVVIYVVDTLNDVPETGHDQEIELLKELNKPIIGIGNKSRKKNDQHGKRITKWEDFFKINHINHYIMFDGWWDNPSKVTRIYSYVENLLSGQKKERYRIDLENFRHRQLEILREASDLMYDCIQACSKAKRQKGIDNTSPEKDLIDEIRDEVKQLLEDFNENVSRLYKLAADDPLKGVNDLNFHKKNFSKPKDVVDGAAAGTGIGTGIGGVIGGIIGFLIGLPVGGVAAGPAALVGIQVGATVVGLLGGSIWAVLSVNNNIEVSIDQNGKNFIATTCLAIIWGVSYHGYGNSPTIGEQEIVGLLQTIKNFQDNRYIVWDQLRKKQVFEECKQFFDKIEGRL</sequence>
<evidence type="ECO:0000313" key="3">
    <source>
        <dbReference type="EMBL" id="AOY79544.1"/>
    </source>
</evidence>
<dbReference type="SUPFAM" id="SSF52540">
    <property type="entry name" value="P-loop containing nucleoside triphosphate hydrolases"/>
    <property type="match status" value="1"/>
</dbReference>
<dbReference type="PANTHER" id="PTHR42714">
    <property type="entry name" value="TRNA MODIFICATION GTPASE GTPBP3"/>
    <property type="match status" value="1"/>
</dbReference>
<keyword evidence="1" id="KW-1133">Transmembrane helix</keyword>
<organism evidence="3 4">
    <name type="scientific">Moorena producens (strain JHB)</name>
    <dbReference type="NCBI Taxonomy" id="1454205"/>
    <lineage>
        <taxon>Bacteria</taxon>
        <taxon>Bacillati</taxon>
        <taxon>Cyanobacteriota</taxon>
        <taxon>Cyanophyceae</taxon>
        <taxon>Coleofasciculales</taxon>
        <taxon>Coleofasciculaceae</taxon>
        <taxon>Moorena</taxon>
    </lineage>
</organism>
<dbReference type="Pfam" id="PF01926">
    <property type="entry name" value="MMR_HSR1"/>
    <property type="match status" value="1"/>
</dbReference>
<name>A0A1D9FW93_MOOP1</name>
<dbReference type="EMBL" id="CP017708">
    <property type="protein sequence ID" value="AOY79544.1"/>
    <property type="molecule type" value="Genomic_DNA"/>
</dbReference>
<keyword evidence="1" id="KW-0812">Transmembrane</keyword>
<feature type="transmembrane region" description="Helical" evidence="1">
    <location>
        <begin position="301"/>
        <end position="327"/>
    </location>
</feature>
<dbReference type="Proteomes" id="UP000176944">
    <property type="component" value="Chromosome"/>
</dbReference>
<dbReference type="GO" id="GO:0005525">
    <property type="term" value="F:GTP binding"/>
    <property type="evidence" value="ECO:0007669"/>
    <property type="project" value="InterPro"/>
</dbReference>
<dbReference type="AlphaFoldDB" id="A0A1D9FW93"/>
<accession>A0A1D9FW93</accession>
<evidence type="ECO:0000313" key="4">
    <source>
        <dbReference type="Proteomes" id="UP000176944"/>
    </source>
</evidence>
<protein>
    <submittedName>
        <fullName evidence="3">50S ribosome-binding GTPase</fullName>
    </submittedName>
</protein>
<feature type="transmembrane region" description="Helical" evidence="1">
    <location>
        <begin position="339"/>
        <end position="362"/>
    </location>
</feature>
<keyword evidence="1" id="KW-0472">Membrane</keyword>
<gene>
    <name evidence="3" type="ORF">BJP36_06055</name>
</gene>
<evidence type="ECO:0000256" key="1">
    <source>
        <dbReference type="SAM" id="Phobius"/>
    </source>
</evidence>
<dbReference type="PANTHER" id="PTHR42714:SF3">
    <property type="entry name" value="HFLX-TYPE G DOMAIN-CONTAINING PROTEIN"/>
    <property type="match status" value="1"/>
</dbReference>
<feature type="domain" description="G" evidence="2">
    <location>
        <begin position="9"/>
        <end position="145"/>
    </location>
</feature>